<dbReference type="InterPro" id="IPR005762">
    <property type="entry name" value="MurD"/>
</dbReference>
<comment type="function">
    <text evidence="7 8">Cell wall formation. Catalyzes the addition of glutamate to the nucleotide precursor UDP-N-acetylmuramoyl-L-alanine (UMA).</text>
</comment>
<dbReference type="InterPro" id="IPR013221">
    <property type="entry name" value="Mur_ligase_cen"/>
</dbReference>
<keyword evidence="6 7" id="KW-0067">ATP-binding</keyword>
<dbReference type="Proteomes" id="UP000509597">
    <property type="component" value="Chromosome"/>
</dbReference>
<dbReference type="RefSeq" id="WP_179356063.1">
    <property type="nucleotide sequence ID" value="NZ_CP058627.1"/>
</dbReference>
<comment type="pathway">
    <text evidence="2 7 8">Cell wall biogenesis; peptidoglycan biosynthesis.</text>
</comment>
<comment type="catalytic activity">
    <reaction evidence="7 8">
        <text>UDP-N-acetyl-alpha-D-muramoyl-L-alanine + D-glutamate + ATP = UDP-N-acetyl-alpha-D-muramoyl-L-alanyl-D-glutamate + ADP + phosphate + H(+)</text>
        <dbReference type="Rhea" id="RHEA:16429"/>
        <dbReference type="ChEBI" id="CHEBI:15378"/>
        <dbReference type="ChEBI" id="CHEBI:29986"/>
        <dbReference type="ChEBI" id="CHEBI:30616"/>
        <dbReference type="ChEBI" id="CHEBI:43474"/>
        <dbReference type="ChEBI" id="CHEBI:83898"/>
        <dbReference type="ChEBI" id="CHEBI:83900"/>
        <dbReference type="ChEBI" id="CHEBI:456216"/>
        <dbReference type="EC" id="6.3.2.9"/>
    </reaction>
</comment>
<keyword evidence="12" id="KW-1185">Reference proteome</keyword>
<comment type="similarity">
    <text evidence="7">Belongs to the MurCDEF family.</text>
</comment>
<keyword evidence="7 8" id="KW-0133">Cell shape</keyword>
<dbReference type="UniPathway" id="UPA00219"/>
<evidence type="ECO:0000256" key="4">
    <source>
        <dbReference type="ARBA" id="ARBA00022598"/>
    </source>
</evidence>
<dbReference type="GO" id="GO:0071555">
    <property type="term" value="P:cell wall organization"/>
    <property type="evidence" value="ECO:0007669"/>
    <property type="project" value="UniProtKB-KW"/>
</dbReference>
<evidence type="ECO:0000313" key="11">
    <source>
        <dbReference type="EMBL" id="QLG89437.1"/>
    </source>
</evidence>
<keyword evidence="4 7" id="KW-0436">Ligase</keyword>
<dbReference type="PANTHER" id="PTHR43692:SF1">
    <property type="entry name" value="UDP-N-ACETYLMURAMOYLALANINE--D-GLUTAMATE LIGASE"/>
    <property type="match status" value="1"/>
</dbReference>
<dbReference type="AlphaFoldDB" id="A0A7H9BL83"/>
<evidence type="ECO:0000256" key="6">
    <source>
        <dbReference type="ARBA" id="ARBA00022840"/>
    </source>
</evidence>
<evidence type="ECO:0000256" key="2">
    <source>
        <dbReference type="ARBA" id="ARBA00004752"/>
    </source>
</evidence>
<dbReference type="GO" id="GO:0009252">
    <property type="term" value="P:peptidoglycan biosynthetic process"/>
    <property type="evidence" value="ECO:0007669"/>
    <property type="project" value="UniProtKB-UniRule"/>
</dbReference>
<dbReference type="Pfam" id="PF21799">
    <property type="entry name" value="MurD-like_N"/>
    <property type="match status" value="1"/>
</dbReference>
<dbReference type="GO" id="GO:0005524">
    <property type="term" value="F:ATP binding"/>
    <property type="evidence" value="ECO:0007669"/>
    <property type="project" value="UniProtKB-UniRule"/>
</dbReference>
<dbReference type="InterPro" id="IPR004101">
    <property type="entry name" value="Mur_ligase_C"/>
</dbReference>
<dbReference type="SUPFAM" id="SSF53244">
    <property type="entry name" value="MurD-like peptide ligases, peptide-binding domain"/>
    <property type="match status" value="1"/>
</dbReference>
<sequence>MELKAKHCIVVGLGDTGLATARWLAGKGARVTVADSRLTPPNLDNLKADLPEIELRLGAFNVDTFADADVLVTSPGVPLATPEIAAAIAHGIPVIGDVELLAQSLVGKPGKVIAITGSNGKSTVTTMVAQMCEAAGQKTVMAGNIGLPVLAALADWEARGDGVGEWPDVWVLELSSFQLETTTSLAPAAATVLNVSEDHLDRYAGMKEYAATKASVFGGVGVQVLNREDGWCRGMAREGRDVIWFGADTPRNDCEYGLVEINGDFSLRCGDAELLKACELPVAGLHNAVNALSSIALCRAAGLPLEPLLAALKSFKGLPHRVEFVAEVNGVAYYDDSKGTNVGATEAALKGMTRPVVLIAGGDGKGQDFSPLVEACERICRAVLLIGRDGPELANVLNEACSAYLPDDDDNYLPVMQLPTLEMAVTIASNLAEPGDVVLLSPACASLDMFRNYHHRAEVFIAAVKGLEQA</sequence>
<dbReference type="NCBIfam" id="TIGR01087">
    <property type="entry name" value="murD"/>
    <property type="match status" value="1"/>
</dbReference>
<keyword evidence="3 7" id="KW-0963">Cytoplasm</keyword>
<dbReference type="PANTHER" id="PTHR43692">
    <property type="entry name" value="UDP-N-ACETYLMURAMOYLALANINE--D-GLUTAMATE LIGASE"/>
    <property type="match status" value="1"/>
</dbReference>
<name>A0A7H9BL83_9NEIS</name>
<keyword evidence="7 8" id="KW-0573">Peptidoglycan synthesis</keyword>
<evidence type="ECO:0000259" key="9">
    <source>
        <dbReference type="Pfam" id="PF02875"/>
    </source>
</evidence>
<dbReference type="EMBL" id="CP058627">
    <property type="protein sequence ID" value="QLG89437.1"/>
    <property type="molecule type" value="Genomic_DNA"/>
</dbReference>
<dbReference type="InterPro" id="IPR036615">
    <property type="entry name" value="Mur_ligase_C_dom_sf"/>
</dbReference>
<dbReference type="SUPFAM" id="SSF51984">
    <property type="entry name" value="MurCD N-terminal domain"/>
    <property type="match status" value="1"/>
</dbReference>
<feature type="binding site" evidence="7">
    <location>
        <begin position="117"/>
        <end position="123"/>
    </location>
    <ligand>
        <name>ATP</name>
        <dbReference type="ChEBI" id="CHEBI:30616"/>
    </ligand>
</feature>
<dbReference type="Gene3D" id="3.90.190.20">
    <property type="entry name" value="Mur ligase, C-terminal domain"/>
    <property type="match status" value="1"/>
</dbReference>
<evidence type="ECO:0000256" key="8">
    <source>
        <dbReference type="RuleBase" id="RU003664"/>
    </source>
</evidence>
<dbReference type="Gene3D" id="3.40.50.720">
    <property type="entry name" value="NAD(P)-binding Rossmann-like Domain"/>
    <property type="match status" value="1"/>
</dbReference>
<evidence type="ECO:0000256" key="7">
    <source>
        <dbReference type="HAMAP-Rule" id="MF_00639"/>
    </source>
</evidence>
<dbReference type="InterPro" id="IPR036565">
    <property type="entry name" value="Mur-like_cat_sf"/>
</dbReference>
<dbReference type="GO" id="GO:0051301">
    <property type="term" value="P:cell division"/>
    <property type="evidence" value="ECO:0007669"/>
    <property type="project" value="UniProtKB-KW"/>
</dbReference>
<dbReference type="GO" id="GO:0005737">
    <property type="term" value="C:cytoplasm"/>
    <property type="evidence" value="ECO:0007669"/>
    <property type="project" value="UniProtKB-SubCell"/>
</dbReference>
<feature type="domain" description="Mur ligase C-terminal" evidence="9">
    <location>
        <begin position="320"/>
        <end position="444"/>
    </location>
</feature>
<dbReference type="Pfam" id="PF08245">
    <property type="entry name" value="Mur_ligase_M"/>
    <property type="match status" value="1"/>
</dbReference>
<dbReference type="EC" id="6.3.2.9" evidence="7 8"/>
<evidence type="ECO:0000256" key="5">
    <source>
        <dbReference type="ARBA" id="ARBA00022741"/>
    </source>
</evidence>
<protein>
    <recommendedName>
        <fullName evidence="7 8">UDP-N-acetylmuramoylalanine--D-glutamate ligase</fullName>
        <ecNumber evidence="7 8">6.3.2.9</ecNumber>
    </recommendedName>
    <alternativeName>
        <fullName evidence="7">D-glutamic acid-adding enzyme</fullName>
    </alternativeName>
    <alternativeName>
        <fullName evidence="7">UDP-N-acetylmuramoyl-L-alanyl-D-glutamate synthetase</fullName>
    </alternativeName>
</protein>
<feature type="domain" description="Mur ligase central" evidence="10">
    <location>
        <begin position="115"/>
        <end position="297"/>
    </location>
</feature>
<dbReference type="KEGG" id="chiz:HQ393_14955"/>
<proteinExistence type="inferred from homology"/>
<dbReference type="Pfam" id="PF02875">
    <property type="entry name" value="Mur_ligase_C"/>
    <property type="match status" value="1"/>
</dbReference>
<dbReference type="GO" id="GO:0008764">
    <property type="term" value="F:UDP-N-acetylmuramoylalanine-D-glutamate ligase activity"/>
    <property type="evidence" value="ECO:0007669"/>
    <property type="project" value="UniProtKB-UniRule"/>
</dbReference>
<accession>A0A7H9BL83</accession>
<keyword evidence="5 7" id="KW-0547">Nucleotide-binding</keyword>
<evidence type="ECO:0000259" key="10">
    <source>
        <dbReference type="Pfam" id="PF08245"/>
    </source>
</evidence>
<reference evidence="11 12" key="1">
    <citation type="submission" date="2020-07" db="EMBL/GenBank/DDBJ databases">
        <title>Complete genome sequence of Chitinibacter sp. 2T18.</title>
        <authorList>
            <person name="Bae J.-W."/>
            <person name="Choi J.-W."/>
        </authorList>
    </citation>
    <scope>NUCLEOTIDE SEQUENCE [LARGE SCALE GENOMIC DNA]</scope>
    <source>
        <strain evidence="11 12">2T18</strain>
    </source>
</reference>
<dbReference type="SUPFAM" id="SSF53623">
    <property type="entry name" value="MurD-like peptide ligases, catalytic domain"/>
    <property type="match status" value="1"/>
</dbReference>
<evidence type="ECO:0000256" key="3">
    <source>
        <dbReference type="ARBA" id="ARBA00022490"/>
    </source>
</evidence>
<dbReference type="HAMAP" id="MF_00639">
    <property type="entry name" value="MurD"/>
    <property type="match status" value="1"/>
</dbReference>
<keyword evidence="7 8" id="KW-0132">Cell division</keyword>
<organism evidence="11 12">
    <name type="scientific">Chitinibacter bivalviorum</name>
    <dbReference type="NCBI Taxonomy" id="2739434"/>
    <lineage>
        <taxon>Bacteria</taxon>
        <taxon>Pseudomonadati</taxon>
        <taxon>Pseudomonadota</taxon>
        <taxon>Betaproteobacteria</taxon>
        <taxon>Neisseriales</taxon>
        <taxon>Chitinibacteraceae</taxon>
        <taxon>Chitinibacter</taxon>
    </lineage>
</organism>
<keyword evidence="7 8" id="KW-0961">Cell wall biogenesis/degradation</keyword>
<evidence type="ECO:0000256" key="1">
    <source>
        <dbReference type="ARBA" id="ARBA00004496"/>
    </source>
</evidence>
<dbReference type="GO" id="GO:0008360">
    <property type="term" value="P:regulation of cell shape"/>
    <property type="evidence" value="ECO:0007669"/>
    <property type="project" value="UniProtKB-KW"/>
</dbReference>
<dbReference type="Gene3D" id="3.40.1190.10">
    <property type="entry name" value="Mur-like, catalytic domain"/>
    <property type="match status" value="1"/>
</dbReference>
<keyword evidence="7 8" id="KW-0131">Cell cycle</keyword>
<evidence type="ECO:0000313" key="12">
    <source>
        <dbReference type="Proteomes" id="UP000509597"/>
    </source>
</evidence>
<comment type="subcellular location">
    <subcellularLocation>
        <location evidence="1 7 8">Cytoplasm</location>
    </subcellularLocation>
</comment>
<gene>
    <name evidence="7 11" type="primary">murD</name>
    <name evidence="11" type="ORF">HQ393_14955</name>
</gene>